<dbReference type="Pfam" id="PF13460">
    <property type="entry name" value="NAD_binding_10"/>
    <property type="match status" value="1"/>
</dbReference>
<evidence type="ECO:0000259" key="1">
    <source>
        <dbReference type="Pfam" id="PF13460"/>
    </source>
</evidence>
<sequence length="292" mass="31041">MIVITTPAGQIGRQVLDGVVDRGEPVRVIARDPSRLAEGVRDRVEVVRGSHGDADVLDRAFDGADSVFWLVSADPRATSPEEAYVGFSRPALKAFTRHGVSRVVGVSALGRGVPGNAGHVTATLAMDDAIAATGVAYRALVLPSFMDNALRQVDRIRDEGVFSLPLSGDLKAPTCATRDIAAAAVRLLLDHSWTGTGSVAVLGPEDLSGEDMARIMAEVLGRPVRFERTPLDVLKPTMVARGMSEAMAQSYVDMVAAKDNGLDNAEPRTPESTSPTGFRQWCEEVLKPAVLA</sequence>
<dbReference type="OrthoDB" id="4632815at2"/>
<evidence type="ECO:0000313" key="3">
    <source>
        <dbReference type="Proteomes" id="UP000239494"/>
    </source>
</evidence>
<dbReference type="Proteomes" id="UP000239494">
    <property type="component" value="Unassembled WGS sequence"/>
</dbReference>
<organism evidence="2 3">
    <name type="scientific">Umezawaea tangerina</name>
    <dbReference type="NCBI Taxonomy" id="84725"/>
    <lineage>
        <taxon>Bacteria</taxon>
        <taxon>Bacillati</taxon>
        <taxon>Actinomycetota</taxon>
        <taxon>Actinomycetes</taxon>
        <taxon>Pseudonocardiales</taxon>
        <taxon>Pseudonocardiaceae</taxon>
        <taxon>Umezawaea</taxon>
    </lineage>
</organism>
<gene>
    <name evidence="2" type="ORF">CLV43_102672</name>
</gene>
<name>A0A2T0THD8_9PSEU</name>
<reference evidence="2 3" key="1">
    <citation type="submission" date="2018-03" db="EMBL/GenBank/DDBJ databases">
        <title>Genomic Encyclopedia of Archaeal and Bacterial Type Strains, Phase II (KMG-II): from individual species to whole genera.</title>
        <authorList>
            <person name="Goeker M."/>
        </authorList>
    </citation>
    <scope>NUCLEOTIDE SEQUENCE [LARGE SCALE GENOMIC DNA]</scope>
    <source>
        <strain evidence="2 3">DSM 44720</strain>
    </source>
</reference>
<dbReference type="SUPFAM" id="SSF51735">
    <property type="entry name" value="NAD(P)-binding Rossmann-fold domains"/>
    <property type="match status" value="1"/>
</dbReference>
<evidence type="ECO:0000313" key="2">
    <source>
        <dbReference type="EMBL" id="PRY45107.1"/>
    </source>
</evidence>
<dbReference type="AlphaFoldDB" id="A0A2T0THD8"/>
<dbReference type="PANTHER" id="PTHR43162:SF1">
    <property type="entry name" value="PRESTALK A DIFFERENTIATION PROTEIN A"/>
    <property type="match status" value="1"/>
</dbReference>
<protein>
    <submittedName>
        <fullName evidence="2">Uncharacterized protein YbjT (DUF2867 family)</fullName>
    </submittedName>
</protein>
<dbReference type="InterPro" id="IPR016040">
    <property type="entry name" value="NAD(P)-bd_dom"/>
</dbReference>
<accession>A0A2T0THD8</accession>
<dbReference type="InterPro" id="IPR051604">
    <property type="entry name" value="Ergot_Alk_Oxidoreductase"/>
</dbReference>
<dbReference type="InterPro" id="IPR036291">
    <property type="entry name" value="NAD(P)-bd_dom_sf"/>
</dbReference>
<comment type="caution">
    <text evidence="2">The sequence shown here is derived from an EMBL/GenBank/DDBJ whole genome shotgun (WGS) entry which is preliminary data.</text>
</comment>
<feature type="domain" description="NAD(P)-binding" evidence="1">
    <location>
        <begin position="9"/>
        <end position="189"/>
    </location>
</feature>
<dbReference type="Gene3D" id="3.40.50.720">
    <property type="entry name" value="NAD(P)-binding Rossmann-like Domain"/>
    <property type="match status" value="1"/>
</dbReference>
<dbReference type="EMBL" id="PVTF01000002">
    <property type="protein sequence ID" value="PRY45107.1"/>
    <property type="molecule type" value="Genomic_DNA"/>
</dbReference>
<dbReference type="Gene3D" id="3.90.25.10">
    <property type="entry name" value="UDP-galactose 4-epimerase, domain 1"/>
    <property type="match status" value="1"/>
</dbReference>
<proteinExistence type="predicted"/>
<dbReference type="RefSeq" id="WP_106186646.1">
    <property type="nucleotide sequence ID" value="NZ_PVTF01000002.1"/>
</dbReference>
<dbReference type="PANTHER" id="PTHR43162">
    <property type="match status" value="1"/>
</dbReference>
<keyword evidence="3" id="KW-1185">Reference proteome</keyword>